<dbReference type="EMBL" id="HBKN01015496">
    <property type="protein sequence ID" value="CAE2293074.1"/>
    <property type="molecule type" value="Transcribed_RNA"/>
</dbReference>
<dbReference type="EMBL" id="HBKN01015490">
    <property type="protein sequence ID" value="CAE2293061.1"/>
    <property type="molecule type" value="Transcribed_RNA"/>
</dbReference>
<evidence type="ECO:0000313" key="8">
    <source>
        <dbReference type="EMBL" id="CAE2293099.1"/>
    </source>
</evidence>
<dbReference type="InterPro" id="IPR004143">
    <property type="entry name" value="BPL_LPL_catalytic"/>
</dbReference>
<dbReference type="EMBL" id="HBKN01015516">
    <property type="protein sequence ID" value="CAE2293113.1"/>
    <property type="molecule type" value="Transcribed_RNA"/>
</dbReference>
<evidence type="ECO:0000313" key="5">
    <source>
        <dbReference type="EMBL" id="CAE2293078.1"/>
    </source>
</evidence>
<evidence type="ECO:0000313" key="6">
    <source>
        <dbReference type="EMBL" id="CAE2293088.1"/>
    </source>
</evidence>
<feature type="domain" description="BPL/LPL catalytic" evidence="1">
    <location>
        <begin position="1"/>
        <end position="80"/>
    </location>
</feature>
<protein>
    <recommendedName>
        <fullName evidence="1">BPL/LPL catalytic domain-containing protein</fullName>
    </recommendedName>
</protein>
<dbReference type="GO" id="GO:0033819">
    <property type="term" value="F:lipoyl(octanoyl) transferase activity"/>
    <property type="evidence" value="ECO:0007669"/>
    <property type="project" value="TreeGrafter"/>
</dbReference>
<evidence type="ECO:0000313" key="3">
    <source>
        <dbReference type="EMBL" id="CAE2293073.1"/>
    </source>
</evidence>
<evidence type="ECO:0000313" key="4">
    <source>
        <dbReference type="EMBL" id="CAE2293074.1"/>
    </source>
</evidence>
<dbReference type="EMBL" id="HBKN01015499">
    <property type="protein sequence ID" value="CAE2293078.1"/>
    <property type="molecule type" value="Transcribed_RNA"/>
</dbReference>
<evidence type="ECO:0000313" key="2">
    <source>
        <dbReference type="EMBL" id="CAE2293061.1"/>
    </source>
</evidence>
<dbReference type="EMBL" id="HBKN01015506">
    <property type="protein sequence ID" value="CAE2293088.1"/>
    <property type="molecule type" value="Transcribed_RNA"/>
</dbReference>
<dbReference type="PROSITE" id="PS51733">
    <property type="entry name" value="BPL_LPL_CATALYTIC"/>
    <property type="match status" value="1"/>
</dbReference>
<name>A0A6U5Z3C7_GUITH</name>
<reference evidence="5" key="1">
    <citation type="submission" date="2021-01" db="EMBL/GenBank/DDBJ databases">
        <authorList>
            <person name="Corre E."/>
            <person name="Pelletier E."/>
            <person name="Niang G."/>
            <person name="Scheremetjew M."/>
            <person name="Finn R."/>
            <person name="Kale V."/>
            <person name="Holt S."/>
            <person name="Cochrane G."/>
            <person name="Meng A."/>
            <person name="Brown T."/>
            <person name="Cohen L."/>
        </authorList>
    </citation>
    <scope>NUCLEOTIDE SEQUENCE</scope>
    <source>
        <strain evidence="5">CCMP 2712</strain>
    </source>
</reference>
<evidence type="ECO:0000313" key="9">
    <source>
        <dbReference type="EMBL" id="CAE2293113.1"/>
    </source>
</evidence>
<dbReference type="PANTHER" id="PTHR10993:SF7">
    <property type="entry name" value="LIPOYLTRANSFERASE 2, MITOCHONDRIAL-RELATED"/>
    <property type="match status" value="1"/>
</dbReference>
<gene>
    <name evidence="2" type="ORF">GTHE00462_LOCUS12062</name>
    <name evidence="3" type="ORF">GTHE00462_LOCUS12067</name>
    <name evidence="4" type="ORF">GTHE00462_LOCUS12068</name>
    <name evidence="5" type="ORF">GTHE00462_LOCUS12071</name>
    <name evidence="6" type="ORF">GTHE00462_LOCUS12077</name>
    <name evidence="7" type="ORF">GTHE00462_LOCUS12078</name>
    <name evidence="8" type="ORF">GTHE00462_LOCUS12082</name>
    <name evidence="9" type="ORF">GTHE00462_LOCUS12087</name>
</gene>
<dbReference type="AlphaFoldDB" id="A0A6U5Z3C7"/>
<dbReference type="SUPFAM" id="SSF55681">
    <property type="entry name" value="Class II aaRS and biotin synthetases"/>
    <property type="match status" value="1"/>
</dbReference>
<dbReference type="EMBL" id="HBKN01015507">
    <property type="protein sequence ID" value="CAE2293089.1"/>
    <property type="molecule type" value="Transcribed_RNA"/>
</dbReference>
<organism evidence="5">
    <name type="scientific">Guillardia theta</name>
    <name type="common">Cryptophyte</name>
    <name type="synonym">Cryptomonas phi</name>
    <dbReference type="NCBI Taxonomy" id="55529"/>
    <lineage>
        <taxon>Eukaryota</taxon>
        <taxon>Cryptophyceae</taxon>
        <taxon>Pyrenomonadales</taxon>
        <taxon>Geminigeraceae</taxon>
        <taxon>Guillardia</taxon>
    </lineage>
</organism>
<evidence type="ECO:0000259" key="1">
    <source>
        <dbReference type="PROSITE" id="PS51733"/>
    </source>
</evidence>
<dbReference type="EMBL" id="HBKN01015495">
    <property type="protein sequence ID" value="CAE2293073.1"/>
    <property type="molecule type" value="Transcribed_RNA"/>
</dbReference>
<evidence type="ECO:0000313" key="7">
    <source>
        <dbReference type="EMBL" id="CAE2293089.1"/>
    </source>
</evidence>
<dbReference type="PANTHER" id="PTHR10993">
    <property type="entry name" value="OCTANOYLTRANSFERASE"/>
    <property type="match status" value="1"/>
</dbReference>
<dbReference type="EMBL" id="HBKN01015511">
    <property type="protein sequence ID" value="CAE2293099.1"/>
    <property type="molecule type" value="Transcribed_RNA"/>
</dbReference>
<dbReference type="InterPro" id="IPR045864">
    <property type="entry name" value="aa-tRNA-synth_II/BPL/LPL"/>
</dbReference>
<dbReference type="GO" id="GO:0009249">
    <property type="term" value="P:protein lipoylation"/>
    <property type="evidence" value="ECO:0007669"/>
    <property type="project" value="TreeGrafter"/>
</dbReference>
<proteinExistence type="predicted"/>
<accession>A0A6U5Z3C7</accession>
<sequence>MILSGKKSSVSRWITMHGIALNINALMKGFEMIVPCGIKVFSLLAVLHSMWMSYLKQDRDVTSLHQILGDSCPSVEEVFNWNQYCPFLISFQVKLCLKDEFAKVDLLSIKRYF</sequence>
<dbReference type="Gene3D" id="3.30.930.10">
    <property type="entry name" value="Bira Bifunctional Protein, Domain 2"/>
    <property type="match status" value="1"/>
</dbReference>